<gene>
    <name evidence="1" type="ORF">ATANTOWER_023528</name>
</gene>
<proteinExistence type="predicted"/>
<sequence>MTTLCVYGGYRLQSRVQTWLSEERTQSGPYISGRVQQDGVWCKQVIPAFNHLAENETKVRIQHQIWVKMLHTSWTWLNDYRFTVCDKTKRGSTLKKGSLYQLNQDWIILPHQACRFGTRLGFRKPLHCLWNLKNRNINDIIAS</sequence>
<name>A0ABU7BD45_9TELE</name>
<keyword evidence="2" id="KW-1185">Reference proteome</keyword>
<organism evidence="1 2">
    <name type="scientific">Ataeniobius toweri</name>
    <dbReference type="NCBI Taxonomy" id="208326"/>
    <lineage>
        <taxon>Eukaryota</taxon>
        <taxon>Metazoa</taxon>
        <taxon>Chordata</taxon>
        <taxon>Craniata</taxon>
        <taxon>Vertebrata</taxon>
        <taxon>Euteleostomi</taxon>
        <taxon>Actinopterygii</taxon>
        <taxon>Neopterygii</taxon>
        <taxon>Teleostei</taxon>
        <taxon>Neoteleostei</taxon>
        <taxon>Acanthomorphata</taxon>
        <taxon>Ovalentaria</taxon>
        <taxon>Atherinomorphae</taxon>
        <taxon>Cyprinodontiformes</taxon>
        <taxon>Goodeidae</taxon>
        <taxon>Ataeniobius</taxon>
    </lineage>
</organism>
<accession>A0ABU7BD45</accession>
<comment type="caution">
    <text evidence="1">The sequence shown here is derived from an EMBL/GenBank/DDBJ whole genome shotgun (WGS) entry which is preliminary data.</text>
</comment>
<reference evidence="1 2" key="1">
    <citation type="submission" date="2021-07" db="EMBL/GenBank/DDBJ databases">
        <authorList>
            <person name="Palmer J.M."/>
        </authorList>
    </citation>
    <scope>NUCLEOTIDE SEQUENCE [LARGE SCALE GENOMIC DNA]</scope>
    <source>
        <strain evidence="1 2">AT_MEX2019</strain>
        <tissue evidence="1">Muscle</tissue>
    </source>
</reference>
<dbReference type="Proteomes" id="UP001345963">
    <property type="component" value="Unassembled WGS sequence"/>
</dbReference>
<dbReference type="EMBL" id="JAHUTI010049697">
    <property type="protein sequence ID" value="MED6248000.1"/>
    <property type="molecule type" value="Genomic_DNA"/>
</dbReference>
<protein>
    <submittedName>
        <fullName evidence="1">Uncharacterized protein</fullName>
    </submittedName>
</protein>
<evidence type="ECO:0000313" key="2">
    <source>
        <dbReference type="Proteomes" id="UP001345963"/>
    </source>
</evidence>
<evidence type="ECO:0000313" key="1">
    <source>
        <dbReference type="EMBL" id="MED6248000.1"/>
    </source>
</evidence>